<dbReference type="OrthoDB" id="9805918at2"/>
<feature type="binding site" evidence="6">
    <location>
        <position position="25"/>
    </location>
    <ligand>
        <name>(6S)-5-formyl-5,6,7,8-tetrahydrofolate</name>
        <dbReference type="ChEBI" id="CHEBI:57457"/>
    </ligand>
</feature>
<comment type="function">
    <text evidence="6">Exhibits a very high intrinsic GTPase hydrolysis rate. Involved in the addition of a carboxymethylaminomethyl (cmnm) group at the wobble position (U34) of certain tRNAs, forming tRNA-cmnm(5)s(2)U34.</text>
</comment>
<dbReference type="GO" id="GO:0002098">
    <property type="term" value="P:tRNA wobble uridine modification"/>
    <property type="evidence" value="ECO:0007669"/>
    <property type="project" value="TreeGrafter"/>
</dbReference>
<dbReference type="InterPro" id="IPR018948">
    <property type="entry name" value="GTP-bd_TrmE_N"/>
</dbReference>
<sequence>MDFHPDDTIAAIASAPGPGWNGIIRVSGPLVRDVVQEVFTATDPSDWSQRKQPWRHPGQIRLSGIPTPLQAAVCLWPGPRSYTGEPMAEIHTISSPPLLDACLDDLFAAGARPAQRGEFTLRSFLNGRIDLLQAEAVLAVIDAPDQQHLETALSQLAGGISRRIAELREEMLIDLADLEAGLDFVEEDIDFVDRSEMVGRLRHARELLERLLRDANDRMQSTGTRRIVLAGLPNAGKSTLFNVLVAEQRALVSDQAGTTRDFVTAAATWQGQPIELIDTAGWEDADHPILQTAVRHGTDQVARADLVLWCTACGQSEDVRGFDAIRLAHVRQQGRPIAHVATKADLSAPEDFEPDVCVSTVDGRGIDDLVALACDRLREDDSGSGELLGATAARCQESLRQAVAGLSAAEELAVAAAGDELISMELRSALNGLGQIAGEVYTDDILDRIFSRFCIGK</sequence>
<dbReference type="InterPro" id="IPR025867">
    <property type="entry name" value="MnmE_helical"/>
</dbReference>
<evidence type="ECO:0000313" key="11">
    <source>
        <dbReference type="EMBL" id="QDU40559.1"/>
    </source>
</evidence>
<dbReference type="InterPro" id="IPR027368">
    <property type="entry name" value="MnmE_dom2"/>
</dbReference>
<feature type="binding site" evidence="6">
    <location>
        <begin position="253"/>
        <end position="259"/>
    </location>
    <ligand>
        <name>GTP</name>
        <dbReference type="ChEBI" id="CHEBI:37565"/>
    </ligand>
</feature>
<feature type="binding site" evidence="6">
    <location>
        <position position="89"/>
    </location>
    <ligand>
        <name>(6S)-5-formyl-5,6,7,8-tetrahydrofolate</name>
        <dbReference type="ChEBI" id="CHEBI:57457"/>
    </ligand>
</feature>
<name>A0A517ZDL3_9PLAN</name>
<dbReference type="Gene3D" id="1.20.120.430">
    <property type="entry name" value="tRNA modification GTPase MnmE domain 2"/>
    <property type="match status" value="1"/>
</dbReference>
<dbReference type="GO" id="GO:0005829">
    <property type="term" value="C:cytosol"/>
    <property type="evidence" value="ECO:0007669"/>
    <property type="project" value="TreeGrafter"/>
</dbReference>
<comment type="cofactor">
    <cofactor evidence="6">
        <name>K(+)</name>
        <dbReference type="ChEBI" id="CHEBI:29103"/>
    </cofactor>
    <text evidence="6">Binds 1 potassium ion per subunit.</text>
</comment>
<dbReference type="SUPFAM" id="SSF103025">
    <property type="entry name" value="Folate-binding domain"/>
    <property type="match status" value="1"/>
</dbReference>
<dbReference type="GO" id="GO:0046872">
    <property type="term" value="F:metal ion binding"/>
    <property type="evidence" value="ECO:0007669"/>
    <property type="project" value="UniProtKB-KW"/>
</dbReference>
<comment type="caution">
    <text evidence="6">Lacks conserved residue(s) required for the propagation of feature annotation.</text>
</comment>
<keyword evidence="12" id="KW-1185">Reference proteome</keyword>
<dbReference type="SUPFAM" id="SSF52540">
    <property type="entry name" value="P-loop containing nucleoside triphosphate hydrolases"/>
    <property type="match status" value="1"/>
</dbReference>
<evidence type="ECO:0000256" key="7">
    <source>
        <dbReference type="SAM" id="Coils"/>
    </source>
</evidence>
<dbReference type="SUPFAM" id="SSF116878">
    <property type="entry name" value="TrmE connector domain"/>
    <property type="match status" value="1"/>
</dbReference>
<dbReference type="GO" id="GO:0003924">
    <property type="term" value="F:GTPase activity"/>
    <property type="evidence" value="ECO:0007669"/>
    <property type="project" value="UniProtKB-UniRule"/>
</dbReference>
<dbReference type="NCBIfam" id="TIGR00231">
    <property type="entry name" value="small_GTP"/>
    <property type="match status" value="1"/>
</dbReference>
<keyword evidence="2 6" id="KW-0819">tRNA processing</keyword>
<protein>
    <recommendedName>
        <fullName evidence="6">tRNA modification GTPase MnmE</fullName>
        <ecNumber evidence="6">3.6.-.-</ecNumber>
    </recommendedName>
</protein>
<keyword evidence="6" id="KW-0460">Magnesium</keyword>
<dbReference type="InterPro" id="IPR027266">
    <property type="entry name" value="TrmE/GcvT-like"/>
</dbReference>
<dbReference type="PANTHER" id="PTHR42714:SF2">
    <property type="entry name" value="TRNA MODIFICATION GTPASE GTPBP3, MITOCHONDRIAL"/>
    <property type="match status" value="1"/>
</dbReference>
<evidence type="ECO:0000256" key="2">
    <source>
        <dbReference type="ARBA" id="ARBA00022694"/>
    </source>
</evidence>
<feature type="domain" description="MnmE helical" evidence="10">
    <location>
        <begin position="131"/>
        <end position="454"/>
    </location>
</feature>
<feature type="binding site" evidence="6">
    <location>
        <position position="238"/>
    </location>
    <ligand>
        <name>Mg(2+)</name>
        <dbReference type="ChEBI" id="CHEBI:18420"/>
    </ligand>
</feature>
<keyword evidence="6" id="KW-0479">Metal-binding</keyword>
<comment type="subcellular location">
    <subcellularLocation>
        <location evidence="6">Cytoplasm</location>
    </subcellularLocation>
</comment>
<keyword evidence="7" id="KW-0175">Coiled coil</keyword>
<dbReference type="InterPro" id="IPR027417">
    <property type="entry name" value="P-loop_NTPase"/>
</dbReference>
<dbReference type="Pfam" id="PF01926">
    <property type="entry name" value="MMR_HSR1"/>
    <property type="match status" value="1"/>
</dbReference>
<evidence type="ECO:0000259" key="10">
    <source>
        <dbReference type="Pfam" id="PF12631"/>
    </source>
</evidence>
<dbReference type="EMBL" id="CP036275">
    <property type="protein sequence ID" value="QDU40559.1"/>
    <property type="molecule type" value="Genomic_DNA"/>
</dbReference>
<dbReference type="AlphaFoldDB" id="A0A517ZDL3"/>
<evidence type="ECO:0000256" key="4">
    <source>
        <dbReference type="ARBA" id="ARBA00022958"/>
    </source>
</evidence>
<dbReference type="Proteomes" id="UP000320496">
    <property type="component" value="Chromosome"/>
</dbReference>
<feature type="binding site" evidence="6">
    <location>
        <begin position="234"/>
        <end position="239"/>
    </location>
    <ligand>
        <name>GTP</name>
        <dbReference type="ChEBI" id="CHEBI:37565"/>
    </ligand>
</feature>
<accession>A0A517ZDL3</accession>
<feature type="binding site" evidence="6">
    <location>
        <position position="259"/>
    </location>
    <ligand>
        <name>Mg(2+)</name>
        <dbReference type="ChEBI" id="CHEBI:18420"/>
    </ligand>
</feature>
<evidence type="ECO:0000259" key="8">
    <source>
        <dbReference type="Pfam" id="PF01926"/>
    </source>
</evidence>
<comment type="similarity">
    <text evidence="1 6">Belongs to the TRAFAC class TrmE-Era-EngA-EngB-Septin-like GTPase superfamily. TrmE GTPase family.</text>
</comment>
<keyword evidence="6" id="KW-0963">Cytoplasm</keyword>
<keyword evidence="4 6" id="KW-0630">Potassium</keyword>
<keyword evidence="3 6" id="KW-0547">Nucleotide-binding</keyword>
<feature type="coiled-coil region" evidence="7">
    <location>
        <begin position="168"/>
        <end position="218"/>
    </location>
</feature>
<keyword evidence="5 6" id="KW-0342">GTP-binding</keyword>
<dbReference type="InterPro" id="IPR005225">
    <property type="entry name" value="Small_GTP-bd"/>
</dbReference>
<dbReference type="EC" id="3.6.-.-" evidence="6"/>
<dbReference type="GO" id="GO:0005525">
    <property type="term" value="F:GTP binding"/>
    <property type="evidence" value="ECO:0007669"/>
    <property type="project" value="UniProtKB-UniRule"/>
</dbReference>
<dbReference type="HAMAP" id="MF_00379">
    <property type="entry name" value="GTPase_MnmE"/>
    <property type="match status" value="1"/>
</dbReference>
<feature type="domain" description="G" evidence="8">
    <location>
        <begin position="226"/>
        <end position="342"/>
    </location>
</feature>
<feature type="binding site" evidence="6">
    <location>
        <begin position="278"/>
        <end position="281"/>
    </location>
    <ligand>
        <name>GTP</name>
        <dbReference type="ChEBI" id="CHEBI:37565"/>
    </ligand>
</feature>
<feature type="domain" description="GTP-binding protein TrmE N-terminal" evidence="9">
    <location>
        <begin position="8"/>
        <end position="128"/>
    </location>
</feature>
<dbReference type="KEGG" id="mri:Mal4_49170"/>
<dbReference type="PANTHER" id="PTHR42714">
    <property type="entry name" value="TRNA MODIFICATION GTPASE GTPBP3"/>
    <property type="match status" value="1"/>
</dbReference>
<evidence type="ECO:0000256" key="3">
    <source>
        <dbReference type="ARBA" id="ARBA00022741"/>
    </source>
</evidence>
<evidence type="ECO:0000256" key="1">
    <source>
        <dbReference type="ARBA" id="ARBA00011043"/>
    </source>
</evidence>
<feature type="binding site" evidence="6">
    <location>
        <position position="128"/>
    </location>
    <ligand>
        <name>(6S)-5-formyl-5,6,7,8-tetrahydrofolate</name>
        <dbReference type="ChEBI" id="CHEBI:57457"/>
    </ligand>
</feature>
<dbReference type="Pfam" id="PF10396">
    <property type="entry name" value="TrmE_N"/>
    <property type="match status" value="1"/>
</dbReference>
<gene>
    <name evidence="11" type="primary">mnmE_2</name>
    <name evidence="6" type="synonym">mnmE</name>
    <name evidence="6" type="synonym">trmE</name>
    <name evidence="11" type="ORF">Mal4_49170</name>
</gene>
<organism evidence="11 12">
    <name type="scientific">Maioricimonas rarisocia</name>
    <dbReference type="NCBI Taxonomy" id="2528026"/>
    <lineage>
        <taxon>Bacteria</taxon>
        <taxon>Pseudomonadati</taxon>
        <taxon>Planctomycetota</taxon>
        <taxon>Planctomycetia</taxon>
        <taxon>Planctomycetales</taxon>
        <taxon>Planctomycetaceae</taxon>
        <taxon>Maioricimonas</taxon>
    </lineage>
</organism>
<dbReference type="InterPro" id="IPR004520">
    <property type="entry name" value="GTPase_MnmE"/>
</dbReference>
<dbReference type="RefSeq" id="WP_145371839.1">
    <property type="nucleotide sequence ID" value="NZ_CP036275.1"/>
</dbReference>
<evidence type="ECO:0000313" key="12">
    <source>
        <dbReference type="Proteomes" id="UP000320496"/>
    </source>
</evidence>
<dbReference type="GO" id="GO:0030488">
    <property type="term" value="P:tRNA methylation"/>
    <property type="evidence" value="ECO:0007669"/>
    <property type="project" value="TreeGrafter"/>
</dbReference>
<dbReference type="InterPro" id="IPR006073">
    <property type="entry name" value="GTP-bd"/>
</dbReference>
<dbReference type="Pfam" id="PF12631">
    <property type="entry name" value="MnmE_helical"/>
    <property type="match status" value="1"/>
</dbReference>
<dbReference type="Gene3D" id="3.30.1360.120">
    <property type="entry name" value="Probable tRNA modification gtpase trme, domain 1"/>
    <property type="match status" value="1"/>
</dbReference>
<dbReference type="CDD" id="cd14858">
    <property type="entry name" value="TrmE_N"/>
    <property type="match status" value="1"/>
</dbReference>
<comment type="subunit">
    <text evidence="6">Homodimer. Heterotetramer of two MnmE and two MnmG subunits.</text>
</comment>
<evidence type="ECO:0000256" key="6">
    <source>
        <dbReference type="HAMAP-Rule" id="MF_00379"/>
    </source>
</evidence>
<evidence type="ECO:0000256" key="5">
    <source>
        <dbReference type="ARBA" id="ARBA00023134"/>
    </source>
</evidence>
<evidence type="ECO:0000259" key="9">
    <source>
        <dbReference type="Pfam" id="PF10396"/>
    </source>
</evidence>
<keyword evidence="6 11" id="KW-0378">Hydrolase</keyword>
<reference evidence="11 12" key="1">
    <citation type="submission" date="2019-02" db="EMBL/GenBank/DDBJ databases">
        <title>Deep-cultivation of Planctomycetes and their phenomic and genomic characterization uncovers novel biology.</title>
        <authorList>
            <person name="Wiegand S."/>
            <person name="Jogler M."/>
            <person name="Boedeker C."/>
            <person name="Pinto D."/>
            <person name="Vollmers J."/>
            <person name="Rivas-Marin E."/>
            <person name="Kohn T."/>
            <person name="Peeters S.H."/>
            <person name="Heuer A."/>
            <person name="Rast P."/>
            <person name="Oberbeckmann S."/>
            <person name="Bunk B."/>
            <person name="Jeske O."/>
            <person name="Meyerdierks A."/>
            <person name="Storesund J.E."/>
            <person name="Kallscheuer N."/>
            <person name="Luecker S."/>
            <person name="Lage O.M."/>
            <person name="Pohl T."/>
            <person name="Merkel B.J."/>
            <person name="Hornburger P."/>
            <person name="Mueller R.-W."/>
            <person name="Bruemmer F."/>
            <person name="Labrenz M."/>
            <person name="Spormann A.M."/>
            <person name="Op den Camp H."/>
            <person name="Overmann J."/>
            <person name="Amann R."/>
            <person name="Jetten M.S.M."/>
            <person name="Mascher T."/>
            <person name="Medema M.H."/>
            <person name="Devos D.P."/>
            <person name="Kaster A.-K."/>
            <person name="Ovreas L."/>
            <person name="Rohde M."/>
            <person name="Galperin M.Y."/>
            <person name="Jogler C."/>
        </authorList>
    </citation>
    <scope>NUCLEOTIDE SEQUENCE [LARGE SCALE GENOMIC DNA]</scope>
    <source>
        <strain evidence="11 12">Mal4</strain>
    </source>
</reference>
<dbReference type="Gene3D" id="3.40.50.300">
    <property type="entry name" value="P-loop containing nucleotide triphosphate hydrolases"/>
    <property type="match status" value="1"/>
</dbReference>
<proteinExistence type="inferred from homology"/>
<feature type="binding site" evidence="6">
    <location>
        <position position="457"/>
    </location>
    <ligand>
        <name>(6S)-5-formyl-5,6,7,8-tetrahydrofolate</name>
        <dbReference type="ChEBI" id="CHEBI:57457"/>
    </ligand>
</feature>